<organism evidence="1 2">
    <name type="scientific">Trichogramma kaykai</name>
    <dbReference type="NCBI Taxonomy" id="54128"/>
    <lineage>
        <taxon>Eukaryota</taxon>
        <taxon>Metazoa</taxon>
        <taxon>Ecdysozoa</taxon>
        <taxon>Arthropoda</taxon>
        <taxon>Hexapoda</taxon>
        <taxon>Insecta</taxon>
        <taxon>Pterygota</taxon>
        <taxon>Neoptera</taxon>
        <taxon>Endopterygota</taxon>
        <taxon>Hymenoptera</taxon>
        <taxon>Apocrita</taxon>
        <taxon>Proctotrupomorpha</taxon>
        <taxon>Chalcidoidea</taxon>
        <taxon>Trichogrammatidae</taxon>
        <taxon>Trichogramma</taxon>
    </lineage>
</organism>
<dbReference type="EMBL" id="JBJJXI010000107">
    <property type="protein sequence ID" value="KAL3392129.1"/>
    <property type="molecule type" value="Genomic_DNA"/>
</dbReference>
<comment type="caution">
    <text evidence="1">The sequence shown here is derived from an EMBL/GenBank/DDBJ whole genome shotgun (WGS) entry which is preliminary data.</text>
</comment>
<name>A0ABD2WGX3_9HYME</name>
<dbReference type="AlphaFoldDB" id="A0ABD2WGX3"/>
<keyword evidence="2" id="KW-1185">Reference proteome</keyword>
<proteinExistence type="predicted"/>
<evidence type="ECO:0000313" key="2">
    <source>
        <dbReference type="Proteomes" id="UP001627154"/>
    </source>
</evidence>
<gene>
    <name evidence="1" type="ORF">TKK_013441</name>
</gene>
<sequence length="129" mass="15417">MECNEDTENIALQKKLDEEIFSDFVCKYVELEHKPLSETICKTEYQSYSPIILIKKGFDYHNNCQFKVNSPLKIDTFKKVKIFGKNALSKISYECKMYRKTYEEKSKFKRNINTSNEDIRSYKTRRNLV</sequence>
<reference evidence="1 2" key="1">
    <citation type="journal article" date="2024" name="bioRxiv">
        <title>A reference genome for Trichogramma kaykai: A tiny desert-dwelling parasitoid wasp with competing sex-ratio distorters.</title>
        <authorList>
            <person name="Culotta J."/>
            <person name="Lindsey A.R."/>
        </authorList>
    </citation>
    <scope>NUCLEOTIDE SEQUENCE [LARGE SCALE GENOMIC DNA]</scope>
    <source>
        <strain evidence="1 2">KSX58</strain>
    </source>
</reference>
<protein>
    <submittedName>
        <fullName evidence="1">Uncharacterized protein</fullName>
    </submittedName>
</protein>
<accession>A0ABD2WGX3</accession>
<dbReference type="Proteomes" id="UP001627154">
    <property type="component" value="Unassembled WGS sequence"/>
</dbReference>
<evidence type="ECO:0000313" key="1">
    <source>
        <dbReference type="EMBL" id="KAL3392129.1"/>
    </source>
</evidence>